<dbReference type="Proteomes" id="UP001589734">
    <property type="component" value="Unassembled WGS sequence"/>
</dbReference>
<reference evidence="1 2" key="1">
    <citation type="submission" date="2024-09" db="EMBL/GenBank/DDBJ databases">
        <authorList>
            <person name="Sun Q."/>
            <person name="Mori K."/>
        </authorList>
    </citation>
    <scope>NUCLEOTIDE SEQUENCE [LARGE SCALE GENOMIC DNA]</scope>
    <source>
        <strain evidence="1 2">CGMCC 1.12926</strain>
    </source>
</reference>
<comment type="caution">
    <text evidence="1">The sequence shown here is derived from an EMBL/GenBank/DDBJ whole genome shotgun (WGS) entry which is preliminary data.</text>
</comment>
<keyword evidence="2" id="KW-1185">Reference proteome</keyword>
<evidence type="ECO:0000313" key="1">
    <source>
        <dbReference type="EMBL" id="MFC0077631.1"/>
    </source>
</evidence>
<proteinExistence type="predicted"/>
<dbReference type="Gene3D" id="3.90.930.1">
    <property type="match status" value="1"/>
</dbReference>
<sequence>MKNRLILIILSMVFVACTTMNYPNHPKWLCNKKYACLKHPPPDIKENNRALLSITISSGNYVYLDFPNEDSAKNDDTYLLQESFFDGEPRIGKIIDGFKEGKWLSDNVCEKGQIGKEEYFKHGLRDSIFKQFDRNGKIIYETTFKNGTGLWKEFHSNGKLYFEIYSEEGFFTDTLRLYNKEGKIFEKRLYQNDTLVYYIGNSWCLKYRYNPNDTTYLEVDSYQLKELKQGAFRNTFRYMTKEEFKDDYFAEKILKR</sequence>
<dbReference type="EMBL" id="JBHLYW010000008">
    <property type="protein sequence ID" value="MFC0077631.1"/>
    <property type="molecule type" value="Genomic_DNA"/>
</dbReference>
<name>A0ABV6BQA8_9FLAO</name>
<organism evidence="1 2">
    <name type="scientific">Flavobacterium procerum</name>
    <dbReference type="NCBI Taxonomy" id="1455569"/>
    <lineage>
        <taxon>Bacteria</taxon>
        <taxon>Pseudomonadati</taxon>
        <taxon>Bacteroidota</taxon>
        <taxon>Flavobacteriia</taxon>
        <taxon>Flavobacteriales</taxon>
        <taxon>Flavobacteriaceae</taxon>
        <taxon>Flavobacterium</taxon>
    </lineage>
</organism>
<protein>
    <submittedName>
        <fullName evidence="1">Toxin-antitoxin system YwqK family antitoxin</fullName>
    </submittedName>
</protein>
<dbReference type="SUPFAM" id="SSF82185">
    <property type="entry name" value="Histone H3 K4-specific methyltransferase SET7/9 N-terminal domain"/>
    <property type="match status" value="1"/>
</dbReference>
<dbReference type="Pfam" id="PF07661">
    <property type="entry name" value="MORN_2"/>
    <property type="match status" value="2"/>
</dbReference>
<gene>
    <name evidence="1" type="ORF">ACFFLS_11320</name>
</gene>
<accession>A0ABV6BQA8</accession>
<dbReference type="RefSeq" id="WP_379684818.1">
    <property type="nucleotide sequence ID" value="NZ_JBHLYW010000008.1"/>
</dbReference>
<dbReference type="PROSITE" id="PS51257">
    <property type="entry name" value="PROKAR_LIPOPROTEIN"/>
    <property type="match status" value="1"/>
</dbReference>
<evidence type="ECO:0000313" key="2">
    <source>
        <dbReference type="Proteomes" id="UP001589734"/>
    </source>
</evidence>
<dbReference type="InterPro" id="IPR011652">
    <property type="entry name" value="MORN_2"/>
</dbReference>